<dbReference type="InterPro" id="IPR050706">
    <property type="entry name" value="Cyclic-di-GMP_PDE-like"/>
</dbReference>
<dbReference type="PANTHER" id="PTHR33121:SF82">
    <property type="entry name" value="SIGNAL TRANSDUCTION PROTEIN CONTAINING A EAL DOMAIN"/>
    <property type="match status" value="1"/>
</dbReference>
<feature type="domain" description="EAL" evidence="1">
    <location>
        <begin position="1"/>
        <end position="251"/>
    </location>
</feature>
<name>A0A0Q3VH21_9BACI</name>
<dbReference type="RefSeq" id="WP_056683977.1">
    <property type="nucleotide sequence ID" value="NZ_LJIX01000006.1"/>
</dbReference>
<dbReference type="SMART" id="SM00052">
    <property type="entry name" value="EAL"/>
    <property type="match status" value="1"/>
</dbReference>
<protein>
    <submittedName>
        <fullName evidence="2">Diguanylate phosphodiesterase</fullName>
    </submittedName>
</protein>
<keyword evidence="3" id="KW-1185">Reference proteome</keyword>
<dbReference type="Gene3D" id="1.20.5.170">
    <property type="match status" value="1"/>
</dbReference>
<evidence type="ECO:0000313" key="3">
    <source>
        <dbReference type="Proteomes" id="UP000050996"/>
    </source>
</evidence>
<dbReference type="InterPro" id="IPR029151">
    <property type="entry name" value="Sensor-like_sf"/>
</dbReference>
<dbReference type="InterPro" id="IPR001633">
    <property type="entry name" value="EAL_dom"/>
</dbReference>
<organism evidence="2 3">
    <name type="scientific">Cytobacillus solani</name>
    <dbReference type="NCBI Taxonomy" id="1637975"/>
    <lineage>
        <taxon>Bacteria</taxon>
        <taxon>Bacillati</taxon>
        <taxon>Bacillota</taxon>
        <taxon>Bacilli</taxon>
        <taxon>Bacillales</taxon>
        <taxon>Bacillaceae</taxon>
        <taxon>Cytobacillus</taxon>
    </lineage>
</organism>
<dbReference type="GO" id="GO:0071111">
    <property type="term" value="F:cyclic-guanylate-specific phosphodiesterase activity"/>
    <property type="evidence" value="ECO:0007669"/>
    <property type="project" value="InterPro"/>
</dbReference>
<sequence length="407" mass="48098">MDALEILTDLDNVFPYFQPIFSADEHRVIGYEVFGRYQGENGVVSLGPFFLDEGIPEEYRLEVDHVVLKKALEKFISISSEEDVLLFVNKDADLLMYDNAESFLSLILEYQEKGITLDRIVLESTERAYKGNMEHLDHLMNYLRTYGIKIAIDNMGNERSHLDRIGQLAPNIIKVDLNELRSTASAHVLHDILYTLSLMARKIGATLLFKNIEMDYQLQFAWRNGGRYYQGYYLHNPGEEFVDRDIMKEKLRGKCQQYITYEKKKLEALHEVSEKFNEKLTQFLQLKNRKLLEYEELIKVLSQYLNDVSFRLYICDENGFQKSANIFKKDNNWIVQKQYLHKNWSWRPYFLENIMKMRNDKKGILSDLYSDIETGETIRTFSYPLQSSDYLFVDLSYEFLYEREGLL</sequence>
<accession>A0A0Q3VH21</accession>
<comment type="caution">
    <text evidence="2">The sequence shown here is derived from an EMBL/GenBank/DDBJ whole genome shotgun (WGS) entry which is preliminary data.</text>
</comment>
<dbReference type="Pfam" id="PF10388">
    <property type="entry name" value="YkuI_C"/>
    <property type="match status" value="1"/>
</dbReference>
<reference evidence="2 3" key="1">
    <citation type="submission" date="2015-09" db="EMBL/GenBank/DDBJ databases">
        <title>Genome sequencing project for genomic taxonomy and phylogenomics of Bacillus-like bacteria.</title>
        <authorList>
            <person name="Liu B."/>
            <person name="Wang J."/>
            <person name="Zhu Y."/>
            <person name="Liu G."/>
            <person name="Chen Q."/>
            <person name="Chen Z."/>
            <person name="Lan J."/>
            <person name="Che J."/>
            <person name="Ge C."/>
            <person name="Shi H."/>
            <person name="Pan Z."/>
            <person name="Liu X."/>
        </authorList>
    </citation>
    <scope>NUCLEOTIDE SEQUENCE [LARGE SCALE GENOMIC DNA]</scope>
    <source>
        <strain evidence="2 3">FJAT-18043</strain>
    </source>
</reference>
<gene>
    <name evidence="2" type="ORF">AN957_10245</name>
</gene>
<dbReference type="PROSITE" id="PS50883">
    <property type="entry name" value="EAL"/>
    <property type="match status" value="1"/>
</dbReference>
<evidence type="ECO:0000259" key="1">
    <source>
        <dbReference type="PROSITE" id="PS50883"/>
    </source>
</evidence>
<dbReference type="Gene3D" id="3.30.450.20">
    <property type="entry name" value="PAS domain"/>
    <property type="match status" value="1"/>
</dbReference>
<dbReference type="PATRIC" id="fig|1637975.4.peg.1834"/>
<dbReference type="Pfam" id="PF00563">
    <property type="entry name" value="EAL"/>
    <property type="match status" value="1"/>
</dbReference>
<dbReference type="CDD" id="cd01948">
    <property type="entry name" value="EAL"/>
    <property type="match status" value="1"/>
</dbReference>
<dbReference type="InterPro" id="IPR018842">
    <property type="entry name" value="YkuI_C"/>
</dbReference>
<dbReference type="Proteomes" id="UP000050996">
    <property type="component" value="Unassembled WGS sequence"/>
</dbReference>
<dbReference type="AlphaFoldDB" id="A0A0Q3VH21"/>
<dbReference type="STRING" id="1637975.AN957_10245"/>
<evidence type="ECO:0000313" key="2">
    <source>
        <dbReference type="EMBL" id="KQL18914.1"/>
    </source>
</evidence>
<dbReference type="PANTHER" id="PTHR33121">
    <property type="entry name" value="CYCLIC DI-GMP PHOSPHODIESTERASE PDEF"/>
    <property type="match status" value="1"/>
</dbReference>
<dbReference type="SUPFAM" id="SSF103190">
    <property type="entry name" value="Sensory domain-like"/>
    <property type="match status" value="1"/>
</dbReference>
<dbReference type="EMBL" id="LJIX01000006">
    <property type="protein sequence ID" value="KQL18914.1"/>
    <property type="molecule type" value="Genomic_DNA"/>
</dbReference>
<dbReference type="SUPFAM" id="SSF141868">
    <property type="entry name" value="EAL domain-like"/>
    <property type="match status" value="1"/>
</dbReference>
<dbReference type="InterPro" id="IPR035919">
    <property type="entry name" value="EAL_sf"/>
</dbReference>
<proteinExistence type="predicted"/>
<dbReference type="Gene3D" id="3.20.20.450">
    <property type="entry name" value="EAL domain"/>
    <property type="match status" value="1"/>
</dbReference>